<dbReference type="EMBL" id="LNYK01000016">
    <property type="protein sequence ID" value="KTD21137.1"/>
    <property type="molecule type" value="Genomic_DNA"/>
</dbReference>
<dbReference type="PRINTS" id="PR00702">
    <property type="entry name" value="ACRIFLAVINRP"/>
</dbReference>
<evidence type="ECO:0000256" key="3">
    <source>
        <dbReference type="ARBA" id="ARBA00022475"/>
    </source>
</evidence>
<dbReference type="FunFam" id="1.20.1640.10:FF:000001">
    <property type="entry name" value="Efflux pump membrane transporter"/>
    <property type="match status" value="1"/>
</dbReference>
<gene>
    <name evidence="9" type="ORF">Llon_1235</name>
</gene>
<dbReference type="PANTHER" id="PTHR32063:SF23">
    <property type="entry name" value="HAE1 FAMILY EFFLLUX PUMP PERMEASE COMPONENT"/>
    <property type="match status" value="1"/>
</dbReference>
<keyword evidence="5 8" id="KW-0812">Transmembrane</keyword>
<dbReference type="SUPFAM" id="SSF82866">
    <property type="entry name" value="Multidrug efflux transporter AcrB transmembrane domain"/>
    <property type="match status" value="2"/>
</dbReference>
<dbReference type="GO" id="GO:0005886">
    <property type="term" value="C:plasma membrane"/>
    <property type="evidence" value="ECO:0007669"/>
    <property type="project" value="UniProtKB-SubCell"/>
</dbReference>
<feature type="transmembrane region" description="Helical" evidence="8">
    <location>
        <begin position="427"/>
        <end position="447"/>
    </location>
</feature>
<comment type="caution">
    <text evidence="9">The sequence shown here is derived from an EMBL/GenBank/DDBJ whole genome shotgun (WGS) entry which is preliminary data.</text>
</comment>
<feature type="transmembrane region" description="Helical" evidence="8">
    <location>
        <begin position="866"/>
        <end position="886"/>
    </location>
</feature>
<dbReference type="SUPFAM" id="SSF82714">
    <property type="entry name" value="Multidrug efflux transporter AcrB TolC docking domain, DN and DC subdomains"/>
    <property type="match status" value="2"/>
</dbReference>
<reference evidence="9 10" key="1">
    <citation type="submission" date="2015-11" db="EMBL/GenBank/DDBJ databases">
        <title>Genomic analysis of 38 Legionella species identifies large and diverse effector repertoires.</title>
        <authorList>
            <person name="Burstein D."/>
            <person name="Amaro F."/>
            <person name="Zusman T."/>
            <person name="Lifshitz Z."/>
            <person name="Cohen O."/>
            <person name="Gilbert J.A."/>
            <person name="Pupko T."/>
            <person name="Shuman H.A."/>
            <person name="Segal G."/>
        </authorList>
    </citation>
    <scope>NUCLEOTIDE SEQUENCE [LARGE SCALE GENOMIC DNA]</scope>
    <source>
        <strain evidence="9 10">ATCC 49505</strain>
    </source>
</reference>
<dbReference type="GO" id="GO:0042910">
    <property type="term" value="F:xenobiotic transmembrane transporter activity"/>
    <property type="evidence" value="ECO:0007669"/>
    <property type="project" value="TreeGrafter"/>
</dbReference>
<keyword evidence="4" id="KW-0997">Cell inner membrane</keyword>
<dbReference type="PATRIC" id="fig|45068.5.peg.1333"/>
<evidence type="ECO:0000256" key="7">
    <source>
        <dbReference type="ARBA" id="ARBA00023136"/>
    </source>
</evidence>
<dbReference type="SUPFAM" id="SSF82693">
    <property type="entry name" value="Multidrug efflux transporter AcrB pore domain, PN1, PN2, PC1 and PC2 subdomains"/>
    <property type="match status" value="2"/>
</dbReference>
<dbReference type="RefSeq" id="WP_058529237.1">
    <property type="nucleotide sequence ID" value="NZ_CAAAHZ010000003.1"/>
</dbReference>
<keyword evidence="6 8" id="KW-1133">Transmembrane helix</keyword>
<feature type="transmembrane region" description="Helical" evidence="8">
    <location>
        <begin position="840"/>
        <end position="859"/>
    </location>
</feature>
<feature type="transmembrane region" description="Helical" evidence="8">
    <location>
        <begin position="356"/>
        <end position="376"/>
    </location>
</feature>
<keyword evidence="3" id="KW-1003">Cell membrane</keyword>
<dbReference type="OrthoDB" id="9758297at2"/>
<evidence type="ECO:0000313" key="9">
    <source>
        <dbReference type="EMBL" id="KTD21137.1"/>
    </source>
</evidence>
<feature type="transmembrane region" description="Helical" evidence="8">
    <location>
        <begin position="892"/>
        <end position="917"/>
    </location>
</feature>
<feature type="transmembrane region" description="Helical" evidence="8">
    <location>
        <begin position="382"/>
        <end position="407"/>
    </location>
</feature>
<dbReference type="Gene3D" id="3.30.70.1320">
    <property type="entry name" value="Multidrug efflux transporter AcrB pore domain like"/>
    <property type="match status" value="1"/>
</dbReference>
<evidence type="ECO:0000256" key="8">
    <source>
        <dbReference type="SAM" id="Phobius"/>
    </source>
</evidence>
<feature type="transmembrane region" description="Helical" evidence="8">
    <location>
        <begin position="12"/>
        <end position="32"/>
    </location>
</feature>
<evidence type="ECO:0000256" key="4">
    <source>
        <dbReference type="ARBA" id="ARBA00022519"/>
    </source>
</evidence>
<proteinExistence type="predicted"/>
<feature type="transmembrane region" description="Helical" evidence="8">
    <location>
        <begin position="938"/>
        <end position="957"/>
    </location>
</feature>
<feature type="transmembrane region" description="Helical" evidence="8">
    <location>
        <begin position="459"/>
        <end position="486"/>
    </location>
</feature>
<dbReference type="Gene3D" id="3.30.70.1440">
    <property type="entry name" value="Multidrug efflux transporter AcrB pore domain"/>
    <property type="match status" value="1"/>
</dbReference>
<dbReference type="STRING" id="45068.Llon_1235"/>
<accession>A0A0W0VM07</accession>
<dbReference type="Proteomes" id="UP000054997">
    <property type="component" value="Unassembled WGS sequence"/>
</dbReference>
<keyword evidence="10" id="KW-1185">Reference proteome</keyword>
<feature type="transmembrane region" description="Helical" evidence="8">
    <location>
        <begin position="521"/>
        <end position="540"/>
    </location>
</feature>
<evidence type="ECO:0000256" key="6">
    <source>
        <dbReference type="ARBA" id="ARBA00022989"/>
    </source>
</evidence>
<dbReference type="Gene3D" id="3.30.2090.10">
    <property type="entry name" value="Multidrug efflux transporter AcrB TolC docking domain, DN and DC subdomains"/>
    <property type="match status" value="2"/>
</dbReference>
<dbReference type="PANTHER" id="PTHR32063">
    <property type="match status" value="1"/>
</dbReference>
<feature type="transmembrane region" description="Helical" evidence="8">
    <location>
        <begin position="969"/>
        <end position="995"/>
    </location>
</feature>
<dbReference type="InterPro" id="IPR027463">
    <property type="entry name" value="AcrB_DN_DC_subdom"/>
</dbReference>
<feature type="transmembrane region" description="Helical" evidence="8">
    <location>
        <begin position="330"/>
        <end position="349"/>
    </location>
</feature>
<name>A0A0W0VM07_9GAMM</name>
<evidence type="ECO:0000313" key="10">
    <source>
        <dbReference type="Proteomes" id="UP000054997"/>
    </source>
</evidence>
<dbReference type="Gene3D" id="3.30.70.1430">
    <property type="entry name" value="Multidrug efflux transporter AcrB pore domain"/>
    <property type="match status" value="2"/>
</dbReference>
<sequence>MKVTTYFIEHPVIAIVLNIMLGVLGILCLYNLSVREYPQITFPIINISAVYPNASSELVESSVTNILEDRLAGIEGLDTITSQSNNGSSSITLKFQAGTSMDKAFNAVQDAVSKAQSRLPDEVKPPSIERKSKTSGLPFIGVSLESTTRNFGDLTHYANLNLKNIFRSLPGVASVNVWGQPYTYKIELEPEKLFSFGINASDVMSALIENRISLPAGNYQNKIPATLSSRLNTQKDYEDLLIPSSTAHPVTLKSIADISLTTDKNQFKVRVNGNPGLVLSINRAADANPLEVSKRVHKAIEVIQQTLPADLKLRVIIDQSDFIDASIHNVRSAIIEAIALVLIIVFLFLRNFRATIIPLVTIPISLLGALFFLKLFGYSLNLMTLLAMVLAIGLVVDDAIIVLENIWRHIEEGLSPLQAAKKGAREIGFAVIAMTFTLISVYLPLAFIEGMLGQLFIEFAVALAGSVFISGIVALTLSPLMCGYLLRLQSDSLWPAIDQFLSYLNQKLEKALKYVFHKQRLIFILAIISIILSLVIYQSLNQEMAPKEDRGLIGIYTPATKGENISDLDKKIKTLEKSIGTIPESKNRLTFIGDWGGNMLFPLKPHSQRNRSASQLVEELKPSLNNLPSIEPRIWSWDTGLPGIDSAGNGTQLDLVISTTDSYQNLFAQTAKLKSVLDNSKAFSSTYHDLHLDSLGYEIKLDHKQLAKLNLNAKQVAKTIEIFFSGDKSQSFEKDGIEYSLIVKGKRSPYTLHELYVTAPNGKRISLGAVASMKLQTQPVTLEHYQQMRSTTIHVQLKKEDSLEHGIKQLWQMAKNELPRHYGLHWVGAAKAFHDSSNTMLFLFFFSLVFIYAILATQFENFIDPFIILFTVPLACSGALLFAYLFNQSANIYTQVGLITLIGLISKHGILIVEFANQLQKRGVSRQEAILEATVLRLRPILMTTAAMIFGAIPLLYAHDAGAEARRAIGTVLVGGLGLGTLFTLFVLPVIYNLFKRVQERIRHNGLLIPVW</sequence>
<dbReference type="InterPro" id="IPR001036">
    <property type="entry name" value="Acrflvin-R"/>
</dbReference>
<evidence type="ECO:0000256" key="5">
    <source>
        <dbReference type="ARBA" id="ARBA00022692"/>
    </source>
</evidence>
<protein>
    <submittedName>
        <fullName evidence="9">Integral membrane protein, AcrB/AcrD/AcrF family</fullName>
    </submittedName>
</protein>
<evidence type="ECO:0000256" key="1">
    <source>
        <dbReference type="ARBA" id="ARBA00004429"/>
    </source>
</evidence>
<organism evidence="9 10">
    <name type="scientific">Legionella londiniensis</name>
    <dbReference type="NCBI Taxonomy" id="45068"/>
    <lineage>
        <taxon>Bacteria</taxon>
        <taxon>Pseudomonadati</taxon>
        <taxon>Pseudomonadota</taxon>
        <taxon>Gammaproteobacteria</taxon>
        <taxon>Legionellales</taxon>
        <taxon>Legionellaceae</taxon>
        <taxon>Legionella</taxon>
    </lineage>
</organism>
<dbReference type="AlphaFoldDB" id="A0A0W0VM07"/>
<evidence type="ECO:0000256" key="2">
    <source>
        <dbReference type="ARBA" id="ARBA00022448"/>
    </source>
</evidence>
<dbReference type="Pfam" id="PF00873">
    <property type="entry name" value="ACR_tran"/>
    <property type="match status" value="1"/>
</dbReference>
<keyword evidence="2" id="KW-0813">Transport</keyword>
<dbReference type="Gene3D" id="1.20.1640.10">
    <property type="entry name" value="Multidrug efflux transporter AcrB transmembrane domain"/>
    <property type="match status" value="2"/>
</dbReference>
<keyword evidence="7 8" id="KW-0472">Membrane</keyword>
<comment type="subcellular location">
    <subcellularLocation>
        <location evidence="1">Cell inner membrane</location>
        <topology evidence="1">Multi-pass membrane protein</topology>
    </subcellularLocation>
</comment>